<keyword evidence="1" id="KW-0472">Membrane</keyword>
<accession>A0A1J5QEP4</accession>
<reference evidence="2" key="1">
    <citation type="submission" date="2016-10" db="EMBL/GenBank/DDBJ databases">
        <title>Sequence of Gallionella enrichment culture.</title>
        <authorList>
            <person name="Poehlein A."/>
            <person name="Muehling M."/>
            <person name="Daniel R."/>
        </authorList>
    </citation>
    <scope>NUCLEOTIDE SEQUENCE</scope>
</reference>
<dbReference type="EMBL" id="MLJW01000864">
    <property type="protein sequence ID" value="OIQ81928.1"/>
    <property type="molecule type" value="Genomic_DNA"/>
</dbReference>
<dbReference type="AlphaFoldDB" id="A0A1J5QEP4"/>
<name>A0A1J5QEP4_9ZZZZ</name>
<keyword evidence="1" id="KW-1133">Transmembrane helix</keyword>
<dbReference type="Pfam" id="PF11292">
    <property type="entry name" value="DUF3093"/>
    <property type="match status" value="1"/>
</dbReference>
<feature type="transmembrane region" description="Helical" evidence="1">
    <location>
        <begin position="46"/>
        <end position="64"/>
    </location>
</feature>
<feature type="transmembrane region" description="Helical" evidence="1">
    <location>
        <begin position="20"/>
        <end position="39"/>
    </location>
</feature>
<gene>
    <name evidence="2" type="ORF">GALL_363020</name>
</gene>
<evidence type="ECO:0000313" key="2">
    <source>
        <dbReference type="EMBL" id="OIQ81928.1"/>
    </source>
</evidence>
<dbReference type="InterPro" id="IPR021443">
    <property type="entry name" value="DUF3093"/>
</dbReference>
<sequence length="161" mass="16902">MHTPSSLDSSASFAERLWPGPSGWLIVLATPVVSGIALLPVGTVPAIVAVVAALAIAIVVAVTTSPHVQVVDDELRAGAAHIPLRLLGAVTVLDRPGVRHAMGPELDARAYVCLRSWVDGAVRVEVVDPEDPTPYWIVSSRWPDALAEAIGHDDERPTTGA</sequence>
<organism evidence="2">
    <name type="scientific">mine drainage metagenome</name>
    <dbReference type="NCBI Taxonomy" id="410659"/>
    <lineage>
        <taxon>unclassified sequences</taxon>
        <taxon>metagenomes</taxon>
        <taxon>ecological metagenomes</taxon>
    </lineage>
</organism>
<evidence type="ECO:0008006" key="3">
    <source>
        <dbReference type="Google" id="ProtNLM"/>
    </source>
</evidence>
<protein>
    <recommendedName>
        <fullName evidence="3">DUF3093 domain-containing protein</fullName>
    </recommendedName>
</protein>
<evidence type="ECO:0000256" key="1">
    <source>
        <dbReference type="SAM" id="Phobius"/>
    </source>
</evidence>
<comment type="caution">
    <text evidence="2">The sequence shown here is derived from an EMBL/GenBank/DDBJ whole genome shotgun (WGS) entry which is preliminary data.</text>
</comment>
<proteinExistence type="predicted"/>
<keyword evidence="1" id="KW-0812">Transmembrane</keyword>